<name>A0A2T6BFW5_9RHOB</name>
<proteinExistence type="inferred from homology"/>
<dbReference type="OrthoDB" id="9763489at2"/>
<dbReference type="PANTHER" id="PTHR32438">
    <property type="entry name" value="4-ALPHA-GLUCANOTRANSFERASE DPE1, CHLOROPLASTIC/AMYLOPLASTIC"/>
    <property type="match status" value="1"/>
</dbReference>
<dbReference type="Pfam" id="PF02446">
    <property type="entry name" value="Glyco_hydro_77"/>
    <property type="match status" value="1"/>
</dbReference>
<evidence type="ECO:0000256" key="5">
    <source>
        <dbReference type="ARBA" id="ARBA00022676"/>
    </source>
</evidence>
<dbReference type="InterPro" id="IPR003385">
    <property type="entry name" value="Glyco_hydro_77"/>
</dbReference>
<organism evidence="11 12">
    <name type="scientific">Litoreibacter ponti</name>
    <dbReference type="NCBI Taxonomy" id="1510457"/>
    <lineage>
        <taxon>Bacteria</taxon>
        <taxon>Pseudomonadati</taxon>
        <taxon>Pseudomonadota</taxon>
        <taxon>Alphaproteobacteria</taxon>
        <taxon>Rhodobacterales</taxon>
        <taxon>Roseobacteraceae</taxon>
        <taxon>Litoreibacter</taxon>
    </lineage>
</organism>
<reference evidence="11 12" key="1">
    <citation type="submission" date="2018-04" db="EMBL/GenBank/DDBJ databases">
        <title>Genomic Encyclopedia of Archaeal and Bacterial Type Strains, Phase II (KMG-II): from individual species to whole genera.</title>
        <authorList>
            <person name="Goeker M."/>
        </authorList>
    </citation>
    <scope>NUCLEOTIDE SEQUENCE [LARGE SCALE GENOMIC DNA]</scope>
    <source>
        <strain evidence="11 12">DSM 100977</strain>
    </source>
</reference>
<evidence type="ECO:0000313" key="11">
    <source>
        <dbReference type="EMBL" id="PTX54958.1"/>
    </source>
</evidence>
<dbReference type="Gene3D" id="3.20.20.80">
    <property type="entry name" value="Glycosidases"/>
    <property type="match status" value="1"/>
</dbReference>
<keyword evidence="12" id="KW-1185">Reference proteome</keyword>
<comment type="similarity">
    <text evidence="2 10">Belongs to the disproportionating enzyme family.</text>
</comment>
<keyword evidence="7 10" id="KW-0119">Carbohydrate metabolism</keyword>
<evidence type="ECO:0000256" key="10">
    <source>
        <dbReference type="RuleBase" id="RU361207"/>
    </source>
</evidence>
<accession>A0A2T6BFW5</accession>
<dbReference type="InterPro" id="IPR017853">
    <property type="entry name" value="GH"/>
</dbReference>
<protein>
    <recommendedName>
        <fullName evidence="4 10">4-alpha-glucanotransferase</fullName>
        <ecNumber evidence="3 10">2.4.1.25</ecNumber>
    </recommendedName>
    <alternativeName>
        <fullName evidence="8 10">Amylomaltase</fullName>
    </alternativeName>
    <alternativeName>
        <fullName evidence="9 10">Disproportionating enzyme</fullName>
    </alternativeName>
</protein>
<dbReference type="NCBIfam" id="TIGR00217">
    <property type="entry name" value="malQ"/>
    <property type="match status" value="1"/>
</dbReference>
<comment type="caution">
    <text evidence="11">The sequence shown here is derived from an EMBL/GenBank/DDBJ whole genome shotgun (WGS) entry which is preliminary data.</text>
</comment>
<evidence type="ECO:0000256" key="8">
    <source>
        <dbReference type="ARBA" id="ARBA00031423"/>
    </source>
</evidence>
<sequence>MAEDIVARAAHYGILPRYIDQMEQVRETSPETAAALLAAMGIDPEDGLPSKRTLPRYLVVETSTKPNLAMPDGAWELTFEDGAQLEGQDALPALPLGIHRLDIGRERCWLLSAPASLPLPEPCWGMIVPLAGLRTAEQGGVGDYRDLGQLGQDLGGLGASYLGVNPVHAGFPTAPEGFSPYTPSHRRRLSSLYLPTTGHTPGGDLIDFRTEIPRHMTALRAEFDTRENWPGFEAYLTREGEGLTRFATHQALSDRNGPYWCDWPEELQDPGSDAVARAQDDLQSEILFHAWLQWRAEEELRAAHAQAKAGGMEMGLYLDLAVGTHPFGAETWEDRESFAFGASLGAPADAFSKEGQNWGLAPLDPNALIESGFRPLAETLRRQLSFAGVLRIDHILGFERAFWVPEGAPGGYVQMPTDAMLAVARIEAARAGAVIVGEDLGNIPDGLQQDLARSGILGCRVAVFEKDMGPPITFRGPKAYDAATIASFSTHDLPTWAGWREGAEIDARRDIGDIDAMQAEDMQRERTLEVAAFDALAGTSGDSPDAMHAFLAKAPARLVALQIENILDIEAQPNLPGTVDAYPNWRQRLPVGHDALAQDERVQRAAQIMAKAGR</sequence>
<evidence type="ECO:0000256" key="2">
    <source>
        <dbReference type="ARBA" id="ARBA00005684"/>
    </source>
</evidence>
<evidence type="ECO:0000256" key="7">
    <source>
        <dbReference type="ARBA" id="ARBA00023277"/>
    </source>
</evidence>
<dbReference type="EMBL" id="QBKS01000002">
    <property type="protein sequence ID" value="PTX54958.1"/>
    <property type="molecule type" value="Genomic_DNA"/>
</dbReference>
<evidence type="ECO:0000256" key="9">
    <source>
        <dbReference type="ARBA" id="ARBA00031501"/>
    </source>
</evidence>
<evidence type="ECO:0000256" key="1">
    <source>
        <dbReference type="ARBA" id="ARBA00000439"/>
    </source>
</evidence>
<keyword evidence="6 10" id="KW-0808">Transferase</keyword>
<dbReference type="AlphaFoldDB" id="A0A2T6BFW5"/>
<evidence type="ECO:0000256" key="4">
    <source>
        <dbReference type="ARBA" id="ARBA00020295"/>
    </source>
</evidence>
<dbReference type="GO" id="GO:0005975">
    <property type="term" value="P:carbohydrate metabolic process"/>
    <property type="evidence" value="ECO:0007669"/>
    <property type="project" value="InterPro"/>
</dbReference>
<comment type="catalytic activity">
    <reaction evidence="1 10">
        <text>Transfers a segment of a (1-&gt;4)-alpha-D-glucan to a new position in an acceptor, which may be glucose or a (1-&gt;4)-alpha-D-glucan.</text>
        <dbReference type="EC" id="2.4.1.25"/>
    </reaction>
</comment>
<dbReference type="Proteomes" id="UP000243978">
    <property type="component" value="Unassembled WGS sequence"/>
</dbReference>
<dbReference type="GO" id="GO:0004134">
    <property type="term" value="F:4-alpha-glucanotransferase activity"/>
    <property type="evidence" value="ECO:0007669"/>
    <property type="project" value="UniProtKB-EC"/>
</dbReference>
<evidence type="ECO:0000256" key="3">
    <source>
        <dbReference type="ARBA" id="ARBA00012560"/>
    </source>
</evidence>
<evidence type="ECO:0000256" key="6">
    <source>
        <dbReference type="ARBA" id="ARBA00022679"/>
    </source>
</evidence>
<dbReference type="EC" id="2.4.1.25" evidence="3 10"/>
<gene>
    <name evidence="11" type="ORF">C8N43_3781</name>
</gene>
<evidence type="ECO:0000313" key="12">
    <source>
        <dbReference type="Proteomes" id="UP000243978"/>
    </source>
</evidence>
<dbReference type="PANTHER" id="PTHR32438:SF5">
    <property type="entry name" value="4-ALPHA-GLUCANOTRANSFERASE DPE1, CHLOROPLASTIC_AMYLOPLASTIC"/>
    <property type="match status" value="1"/>
</dbReference>
<dbReference type="RefSeq" id="WP_107847237.1">
    <property type="nucleotide sequence ID" value="NZ_QBKS01000002.1"/>
</dbReference>
<dbReference type="SUPFAM" id="SSF51445">
    <property type="entry name" value="(Trans)glycosidases"/>
    <property type="match status" value="1"/>
</dbReference>
<keyword evidence="5 10" id="KW-0328">Glycosyltransferase</keyword>